<evidence type="ECO:0008006" key="5">
    <source>
        <dbReference type="Google" id="ProtNLM"/>
    </source>
</evidence>
<evidence type="ECO:0000313" key="4">
    <source>
        <dbReference type="Proteomes" id="UP000601435"/>
    </source>
</evidence>
<dbReference type="Pfam" id="PF01535">
    <property type="entry name" value="PPR"/>
    <property type="match status" value="1"/>
</dbReference>
<organism evidence="3 4">
    <name type="scientific">Symbiodinium necroappetens</name>
    <dbReference type="NCBI Taxonomy" id="1628268"/>
    <lineage>
        <taxon>Eukaryota</taxon>
        <taxon>Sar</taxon>
        <taxon>Alveolata</taxon>
        <taxon>Dinophyceae</taxon>
        <taxon>Suessiales</taxon>
        <taxon>Symbiodiniaceae</taxon>
        <taxon>Symbiodinium</taxon>
    </lineage>
</organism>
<keyword evidence="4" id="KW-1185">Reference proteome</keyword>
<proteinExistence type="predicted"/>
<dbReference type="PANTHER" id="PTHR47936">
    <property type="entry name" value="PPR_LONG DOMAIN-CONTAINING PROTEIN"/>
    <property type="match status" value="1"/>
</dbReference>
<dbReference type="AlphaFoldDB" id="A0A813C859"/>
<dbReference type="InterPro" id="IPR002885">
    <property type="entry name" value="PPR_rpt"/>
</dbReference>
<evidence type="ECO:0000313" key="3">
    <source>
        <dbReference type="EMBL" id="CAE7939998.1"/>
    </source>
</evidence>
<dbReference type="PANTHER" id="PTHR47936:SF1">
    <property type="entry name" value="PENTATRICOPEPTIDE REPEAT-CONTAINING PROTEIN GUN1, CHLOROPLASTIC"/>
    <property type="match status" value="1"/>
</dbReference>
<dbReference type="Gene3D" id="1.25.40.10">
    <property type="entry name" value="Tetratricopeptide repeat domain"/>
    <property type="match status" value="4"/>
</dbReference>
<name>A0A813C859_9DINO</name>
<dbReference type="EMBL" id="CAJNJA010090140">
    <property type="protein sequence ID" value="CAE7939998.1"/>
    <property type="molecule type" value="Genomic_DNA"/>
</dbReference>
<feature type="region of interest" description="Disordered" evidence="2">
    <location>
        <begin position="367"/>
        <end position="390"/>
    </location>
</feature>
<evidence type="ECO:0000256" key="2">
    <source>
        <dbReference type="SAM" id="MobiDB-lite"/>
    </source>
</evidence>
<dbReference type="InterPro" id="IPR011990">
    <property type="entry name" value="TPR-like_helical_dom_sf"/>
</dbReference>
<evidence type="ECO:0000256" key="1">
    <source>
        <dbReference type="ARBA" id="ARBA00022737"/>
    </source>
</evidence>
<gene>
    <name evidence="3" type="ORF">SNEC2469_LOCUS33726</name>
</gene>
<feature type="region of interest" description="Disordered" evidence="2">
    <location>
        <begin position="329"/>
        <end position="350"/>
    </location>
</feature>
<dbReference type="Proteomes" id="UP000601435">
    <property type="component" value="Unassembled WGS sequence"/>
</dbReference>
<keyword evidence="1" id="KW-0677">Repeat</keyword>
<sequence>MTDADEDACIEEVRLEHFHTWLEEAQIRPSEILHLKGFGGDVPSFFDKEAVAEASRSSLLVWDGDELKETSFTRLIPEYLKSGESRRVVAFRINDSIDSFKASWKEVAAAYPGRIAVVPVDLAELMSRLRRYEAAMKDIPPGRQKFVMLGRLAIEASGAKQVVALGGGSISQKEAELSCGEDVFWTVFALSRGKPEQAPTLMDWAATHPDIARLVGGQDPDEKLGFFTECGRDWQAEAGWDRRHPAVGVATLQPATVMRVDAAEFVPLAGSSSGDGSGELETDCLQTVPPLMYRGRHRHGRYNAPESTEAAPIETFLTPQLLDEMPEQAHSLPLSPKSGKEAQDDGSLSETPDKEFVFLHNHTGFGGSQAATATTDERSRHSELTGTGGAASSTCPSATAGCSAGVLSVHGRKLLWTLTGRDCQSCNDLFVLDEWPQGEGSGVMKVCVRWTAGRMIRILAFRLVVVQGKRGSCCSTDNRRRAKTNPELQQILAHVWSRQGSAACSTDERAIRTMCTTDRKRLAKQLQCKQFPKSGGKLHKEIKQAKSWKHALHLLYGQDRRGVLACTAALSKCSYHWKHALHVLSDFAPYAVERNTVTFNAATSACGKGRCWQGALHLHETLQGSGLEADTISHNAVVSASEMFSQWKRDSITFNSAISALEKGAQWRAALLPFTSMLWHACRPSVVTYGAAVSCCSKEETWFGAWQLLGQMTSSQLQLSIVACGAAVSGCEKAGSWTTALGLITQMDRRSLSSNIISQSALISACQKSARWLCAALLLSGAQVNAVQADRPMQNALIFACARDNQWVGVLSLLDASPNLSLQPNVATCNSVLAAFEGGGWQEASCILARMKSLELKQDVITHTSVSSILEKVVQWRRSLHLLFIQRVSPQGNSESLSLLNMNSVISACSRAENWRMVATMMGRMQDEWLEPDLVTCNAAITALERRYEKATDMFDQAILRSLQPNEITCNALLTSCTIGHSWQAALKLYAWMQSSALETNIISFDMALLSCCAGGQSKLALNILNSVQQQYSSVLRSWKW</sequence>
<protein>
    <recommendedName>
        <fullName evidence="5">Pentatricopeptide repeat-containing protein, chloroplastic</fullName>
    </recommendedName>
</protein>
<accession>A0A813C859</accession>
<comment type="caution">
    <text evidence="3">The sequence shown here is derived from an EMBL/GenBank/DDBJ whole genome shotgun (WGS) entry which is preliminary data.</text>
</comment>
<dbReference type="OrthoDB" id="444639at2759"/>
<reference evidence="3" key="1">
    <citation type="submission" date="2021-02" db="EMBL/GenBank/DDBJ databases">
        <authorList>
            <person name="Dougan E. K."/>
            <person name="Rhodes N."/>
            <person name="Thang M."/>
            <person name="Chan C."/>
        </authorList>
    </citation>
    <scope>NUCLEOTIDE SEQUENCE</scope>
</reference>